<comment type="caution">
    <text evidence="3">The sequence shown here is derived from an EMBL/GenBank/DDBJ whole genome shotgun (WGS) entry which is preliminary data.</text>
</comment>
<dbReference type="GO" id="GO:0006355">
    <property type="term" value="P:regulation of DNA-templated transcription"/>
    <property type="evidence" value="ECO:0007669"/>
    <property type="project" value="InterPro"/>
</dbReference>
<name>A0A371YXU3_9PROT</name>
<dbReference type="Proteomes" id="UP000262371">
    <property type="component" value="Unassembled WGS sequence"/>
</dbReference>
<evidence type="ECO:0000256" key="1">
    <source>
        <dbReference type="ARBA" id="ARBA00023163"/>
    </source>
</evidence>
<organism evidence="3 4">
    <name type="scientific">Komagataeibacter melaceti</name>
    <dbReference type="NCBI Taxonomy" id="2766577"/>
    <lineage>
        <taxon>Bacteria</taxon>
        <taxon>Pseudomonadati</taxon>
        <taxon>Pseudomonadota</taxon>
        <taxon>Alphaproteobacteria</taxon>
        <taxon>Acetobacterales</taxon>
        <taxon>Acetobacteraceae</taxon>
        <taxon>Komagataeibacter</taxon>
    </lineage>
</organism>
<evidence type="ECO:0000313" key="4">
    <source>
        <dbReference type="Proteomes" id="UP000262371"/>
    </source>
</evidence>
<proteinExistence type="predicted"/>
<keyword evidence="1" id="KW-0804">Transcription</keyword>
<dbReference type="InterPro" id="IPR003615">
    <property type="entry name" value="HNH_nuc"/>
</dbReference>
<feature type="domain" description="HTH HARE-type" evidence="2">
    <location>
        <begin position="1"/>
        <end position="78"/>
    </location>
</feature>
<gene>
    <name evidence="3" type="ORF">DY926_13430</name>
</gene>
<accession>A0A371YXU3</accession>
<dbReference type="Pfam" id="PF13391">
    <property type="entry name" value="HNH_2"/>
    <property type="match status" value="1"/>
</dbReference>
<dbReference type="InterPro" id="IPR007759">
    <property type="entry name" value="Asxl_HARE-HTH"/>
</dbReference>
<dbReference type="EMBL" id="QUWV01000130">
    <property type="protein sequence ID" value="RFD19052.1"/>
    <property type="molecule type" value="Genomic_DNA"/>
</dbReference>
<dbReference type="AlphaFoldDB" id="A0A371YXU3"/>
<dbReference type="PROSITE" id="PS51913">
    <property type="entry name" value="HTH_HARE"/>
    <property type="match status" value="1"/>
</dbReference>
<keyword evidence="4" id="KW-1185">Reference proteome</keyword>
<evidence type="ECO:0000259" key="2">
    <source>
        <dbReference type="PROSITE" id="PS51913"/>
    </source>
</evidence>
<evidence type="ECO:0000313" key="3">
    <source>
        <dbReference type="EMBL" id="RFD19052.1"/>
    </source>
</evidence>
<protein>
    <recommendedName>
        <fullName evidence="2">HTH HARE-type domain-containing protein</fullName>
    </recommendedName>
</protein>
<reference evidence="3 4" key="1">
    <citation type="submission" date="2018-08" db="EMBL/GenBank/DDBJ databases">
        <title>Komagataeibacter sp. AV 382.</title>
        <authorList>
            <person name="Skraban J."/>
            <person name="Trcek J."/>
        </authorList>
    </citation>
    <scope>NUCLEOTIDE SEQUENCE [LARGE SCALE GENOMIC DNA]</scope>
    <source>
        <strain evidence="3 4">AV 382</strain>
    </source>
</reference>
<sequence>MIVDALRTLGRPAHAPEIYREICRLFPDERFGSTPVASIRARLQESCPQSGQFTGRRSLFRRISPVETREGLWSLLEQANTPLRDNMLDDLKNIGLSQGDEETERTTLAQARIGQGKFRRDLCVAWNSACAVTNVAVPELIRASHIKPWRESNNEERLDPNNGLLLMANIDAVFDKYLISFEDNGSMIFSRELGENPHLLLGIQENASINRPLNQQQKNYLREHRQKLR</sequence>